<reference evidence="1" key="1">
    <citation type="journal article" date="2023" name="Insect Mol. Biol.">
        <title>Genome sequencing provides insights into the evolution of gene families encoding plant cell wall-degrading enzymes in longhorned beetles.</title>
        <authorList>
            <person name="Shin N.R."/>
            <person name="Okamura Y."/>
            <person name="Kirsch R."/>
            <person name="Pauchet Y."/>
        </authorList>
    </citation>
    <scope>NUCLEOTIDE SEQUENCE</scope>
    <source>
        <strain evidence="1">RBIC_L_NR</strain>
    </source>
</reference>
<dbReference type="EMBL" id="JANEYF010000698">
    <property type="protein sequence ID" value="KAJ8968460.1"/>
    <property type="molecule type" value="Genomic_DNA"/>
</dbReference>
<name>A0AAV8ZQI0_9CUCU</name>
<proteinExistence type="predicted"/>
<protein>
    <recommendedName>
        <fullName evidence="3">C2H2-type domain-containing protein</fullName>
    </recommendedName>
</protein>
<sequence length="96" mass="11027">MSKMPKTSSWIKNVPELEVGVSGDKYKTCAKIIVCEKKFQVDQHLKTSIHKAKLPKMKSRPIQMSVKTTFQNVGNQTRYEKEVFHQDLCKALVAFL</sequence>
<keyword evidence="2" id="KW-1185">Reference proteome</keyword>
<organism evidence="1 2">
    <name type="scientific">Rhamnusium bicolor</name>
    <dbReference type="NCBI Taxonomy" id="1586634"/>
    <lineage>
        <taxon>Eukaryota</taxon>
        <taxon>Metazoa</taxon>
        <taxon>Ecdysozoa</taxon>
        <taxon>Arthropoda</taxon>
        <taxon>Hexapoda</taxon>
        <taxon>Insecta</taxon>
        <taxon>Pterygota</taxon>
        <taxon>Neoptera</taxon>
        <taxon>Endopterygota</taxon>
        <taxon>Coleoptera</taxon>
        <taxon>Polyphaga</taxon>
        <taxon>Cucujiformia</taxon>
        <taxon>Chrysomeloidea</taxon>
        <taxon>Cerambycidae</taxon>
        <taxon>Lepturinae</taxon>
        <taxon>Rhagiini</taxon>
        <taxon>Rhamnusium</taxon>
    </lineage>
</organism>
<dbReference type="AlphaFoldDB" id="A0AAV8ZQI0"/>
<gene>
    <name evidence="1" type="ORF">NQ314_002290</name>
</gene>
<evidence type="ECO:0000313" key="2">
    <source>
        <dbReference type="Proteomes" id="UP001162156"/>
    </source>
</evidence>
<accession>A0AAV8ZQI0</accession>
<evidence type="ECO:0000313" key="1">
    <source>
        <dbReference type="EMBL" id="KAJ8968460.1"/>
    </source>
</evidence>
<dbReference type="Proteomes" id="UP001162156">
    <property type="component" value="Unassembled WGS sequence"/>
</dbReference>
<comment type="caution">
    <text evidence="1">The sequence shown here is derived from an EMBL/GenBank/DDBJ whole genome shotgun (WGS) entry which is preliminary data.</text>
</comment>
<evidence type="ECO:0008006" key="3">
    <source>
        <dbReference type="Google" id="ProtNLM"/>
    </source>
</evidence>